<feature type="compositionally biased region" description="Basic and acidic residues" evidence="3">
    <location>
        <begin position="767"/>
        <end position="788"/>
    </location>
</feature>
<name>A0A6P7TG85_9MOLL</name>
<feature type="compositionally biased region" description="Low complexity" evidence="3">
    <location>
        <begin position="860"/>
        <end position="917"/>
    </location>
</feature>
<evidence type="ECO:0000256" key="3">
    <source>
        <dbReference type="SAM" id="MobiDB-lite"/>
    </source>
</evidence>
<feature type="region of interest" description="Disordered" evidence="3">
    <location>
        <begin position="725"/>
        <end position="824"/>
    </location>
</feature>
<evidence type="ECO:0000313" key="5">
    <source>
        <dbReference type="RefSeq" id="XP_029650348.1"/>
    </source>
</evidence>
<feature type="region of interest" description="Disordered" evidence="3">
    <location>
        <begin position="634"/>
        <end position="674"/>
    </location>
</feature>
<organism evidence="4 5">
    <name type="scientific">Octopus sinensis</name>
    <name type="common">East Asian common octopus</name>
    <dbReference type="NCBI Taxonomy" id="2607531"/>
    <lineage>
        <taxon>Eukaryota</taxon>
        <taxon>Metazoa</taxon>
        <taxon>Spiralia</taxon>
        <taxon>Lophotrochozoa</taxon>
        <taxon>Mollusca</taxon>
        <taxon>Cephalopoda</taxon>
        <taxon>Coleoidea</taxon>
        <taxon>Octopodiformes</taxon>
        <taxon>Octopoda</taxon>
        <taxon>Incirrata</taxon>
        <taxon>Octopodidae</taxon>
        <taxon>Octopus</taxon>
    </lineage>
</organism>
<accession>A0A6P7TG85</accession>
<feature type="compositionally biased region" description="Low complexity" evidence="3">
    <location>
        <begin position="940"/>
        <end position="955"/>
    </location>
</feature>
<dbReference type="GO" id="GO:0005829">
    <property type="term" value="C:cytosol"/>
    <property type="evidence" value="ECO:0007669"/>
    <property type="project" value="TreeGrafter"/>
</dbReference>
<keyword evidence="4" id="KW-1185">Reference proteome</keyword>
<feature type="compositionally biased region" description="Polar residues" evidence="3">
    <location>
        <begin position="725"/>
        <end position="736"/>
    </location>
</feature>
<dbReference type="PANTHER" id="PTHR12634:SF8">
    <property type="entry name" value="FIERY MOUNTAIN, ISOFORM D"/>
    <property type="match status" value="1"/>
</dbReference>
<feature type="compositionally biased region" description="Basic and acidic residues" evidence="3">
    <location>
        <begin position="918"/>
        <end position="937"/>
    </location>
</feature>
<feature type="region of interest" description="Disordered" evidence="3">
    <location>
        <begin position="858"/>
        <end position="961"/>
    </location>
</feature>
<dbReference type="GO" id="GO:0019888">
    <property type="term" value="F:protein phosphatase regulator activity"/>
    <property type="evidence" value="ECO:0007669"/>
    <property type="project" value="TreeGrafter"/>
</dbReference>
<dbReference type="AlphaFoldDB" id="A0A6P7TG85"/>
<proteinExistence type="inferred from homology"/>
<dbReference type="GO" id="GO:0019903">
    <property type="term" value="F:protein phosphatase binding"/>
    <property type="evidence" value="ECO:0007669"/>
    <property type="project" value="InterPro"/>
</dbReference>
<keyword evidence="2" id="KW-0131">Cell cycle</keyword>
<dbReference type="GO" id="GO:0005634">
    <property type="term" value="C:nucleus"/>
    <property type="evidence" value="ECO:0007669"/>
    <property type="project" value="TreeGrafter"/>
</dbReference>
<evidence type="ECO:0000313" key="4">
    <source>
        <dbReference type="Proteomes" id="UP000515154"/>
    </source>
</evidence>
<dbReference type="PANTHER" id="PTHR12634">
    <property type="entry name" value="SIT4 YEAST -ASSOCIATING PROTEIN-RELATED"/>
    <property type="match status" value="1"/>
</dbReference>
<evidence type="ECO:0000256" key="2">
    <source>
        <dbReference type="ARBA" id="ARBA00023306"/>
    </source>
</evidence>
<dbReference type="Pfam" id="PF04499">
    <property type="entry name" value="SAPS"/>
    <property type="match status" value="1"/>
</dbReference>
<reference evidence="5" key="1">
    <citation type="submission" date="2025-08" db="UniProtKB">
        <authorList>
            <consortium name="RefSeq"/>
        </authorList>
    </citation>
    <scope>IDENTIFICATION</scope>
</reference>
<gene>
    <name evidence="5" type="primary">LOC115223817</name>
</gene>
<dbReference type="Proteomes" id="UP000515154">
    <property type="component" value="Linkage group LG24"/>
</dbReference>
<dbReference type="InterPro" id="IPR007587">
    <property type="entry name" value="SAPS"/>
</dbReference>
<protein>
    <submittedName>
        <fullName evidence="5">Serine/threonine-protein phosphatase 6 regulatory subunit 3 isoform X1</fullName>
    </submittedName>
</protein>
<feature type="compositionally biased region" description="Acidic residues" evidence="3">
    <location>
        <begin position="648"/>
        <end position="665"/>
    </location>
</feature>
<dbReference type="RefSeq" id="XP_029650348.1">
    <property type="nucleotide sequence ID" value="XM_029794488.2"/>
</dbReference>
<dbReference type="KEGG" id="osn:115223817"/>
<evidence type="ECO:0000256" key="1">
    <source>
        <dbReference type="ARBA" id="ARBA00006180"/>
    </source>
</evidence>
<feature type="compositionally biased region" description="Low complexity" evidence="3">
    <location>
        <begin position="802"/>
        <end position="813"/>
    </location>
</feature>
<comment type="similarity">
    <text evidence="1">Belongs to the SAPS family.</text>
</comment>
<sequence length="984" mass="110708">MFWKFNLASTHIDSLLEKEDVTLQELLDEDDILQECKARHKKLIDFLIRPDNLREMVNMVTEEPSEDIEEKQRYRYPNTCCEVLTCDVTQINDCLTGDSVYINKLYGFLEMKGPLNPLLASFVSKVIGLLTVKKSEMIFKYLKSKSDFVGTLLTHIGTSAMVDLLLRLITCIESTKLKFEMIEWLNEEKLVERLVDQVVPSIEEDFHTNAAQFLCDIVRLGREQPSQIQESPQPYPLLATLESEPVIGRLLNNILDGEKNESVIVNGLLVVQILLDIKKVYEGEVDQRSSLEIENITQGVNHVLYAITPRIKDFHSLLLNPPKPRYCAMPTTIGILEPPLGNTRLQITKLITALIQTNSHEVNVELANSGTIGVMLDLYFKYIWNNFLHSQVEQCIYLILNNSPTEIDNRKEHPLLEQIFIKCNLIQRILDSWEENDQYEHRIGGRRRGYMGHLTKIANHITECIEKGENSELIKEYLKEIPEEYRNKWTTFVSSTLAETNKQNTIELVQGHPLHSSSEDDDTDFRDLPFNQDAVMQQKPNYSQAFSDYQLQMTSNFIDTFGFNEHDFADQDGKIDTTFNEKISSIDFNIRADEDSAPNATMFEQACNERIQQFDDNDSDEEIWEKKEVILFENSPVRPTGMSTDSLGSDDQEEEEDNTDSDEELDSPKCILQQPQEKMDVDVEAMETSPWDAALVPSETPDQKWANFDLKMSENNWADFSSFNSSLERIPRSSSPIAMDTGDTVSSSGCEDKNSPRSPQTRTVETAAKDENGKSSKEDALWSGDTKKNVTNKEWSKDDSSQSDSNQSANSDQTASSDDAEAEKVVNCSQERLHFETDEELYQNFNFLSSAGLIKPSNFEEASSSSSSTTVVPSVSTTESSSCVSTTECSSVATSECSGVSTTDCSSVATTSVSTASNDKDPEGVSEDKSKSNDDSVAKSTTSNSDGNSESSKSNLIENVRSQAIEAMEKYEKAITASMKNGPV</sequence>